<dbReference type="PROSITE" id="PS52039">
    <property type="entry name" value="TOPO_IA_2"/>
    <property type="match status" value="1"/>
</dbReference>
<feature type="compositionally biased region" description="Low complexity" evidence="8">
    <location>
        <begin position="1451"/>
        <end position="1465"/>
    </location>
</feature>
<dbReference type="InterPro" id="IPR034144">
    <property type="entry name" value="TOPRIM_TopoIII"/>
</dbReference>
<evidence type="ECO:0000256" key="6">
    <source>
        <dbReference type="ARBA" id="ARBA00023235"/>
    </source>
</evidence>
<evidence type="ECO:0000259" key="9">
    <source>
        <dbReference type="PROSITE" id="PS51746"/>
    </source>
</evidence>
<dbReference type="CDD" id="cd00186">
    <property type="entry name" value="TOP1Ac"/>
    <property type="match status" value="1"/>
</dbReference>
<feature type="compositionally biased region" description="Basic and acidic residues" evidence="8">
    <location>
        <begin position="1"/>
        <end position="13"/>
    </location>
</feature>
<keyword evidence="12" id="KW-1185">Reference proteome</keyword>
<dbReference type="InterPro" id="IPR003602">
    <property type="entry name" value="Topo_IA_DNA-bd_dom"/>
</dbReference>
<dbReference type="GO" id="GO:0005634">
    <property type="term" value="C:nucleus"/>
    <property type="evidence" value="ECO:0007669"/>
    <property type="project" value="TreeGrafter"/>
</dbReference>
<dbReference type="FunFam" id="1.10.290.10:FF:000001">
    <property type="entry name" value="DNA topoisomerase"/>
    <property type="match status" value="1"/>
</dbReference>
<dbReference type="PANTHER" id="PTHR11390">
    <property type="entry name" value="PROKARYOTIC DNA TOPOISOMERASE"/>
    <property type="match status" value="1"/>
</dbReference>
<dbReference type="InterPro" id="IPR023406">
    <property type="entry name" value="Topo_IA_AS"/>
</dbReference>
<protein>
    <recommendedName>
        <fullName evidence="3">DNA topoisomerase</fullName>
        <ecNumber evidence="3">5.6.2.1</ecNumber>
    </recommendedName>
</protein>
<dbReference type="InterPro" id="IPR013497">
    <property type="entry name" value="Topo_IA_cen"/>
</dbReference>
<evidence type="ECO:0000256" key="3">
    <source>
        <dbReference type="ARBA" id="ARBA00012891"/>
    </source>
</evidence>
<dbReference type="PROSITE" id="PS50088">
    <property type="entry name" value="ANK_REPEAT"/>
    <property type="match status" value="1"/>
</dbReference>
<evidence type="ECO:0000313" key="11">
    <source>
        <dbReference type="EMBL" id="VEU41217.1"/>
    </source>
</evidence>
<keyword evidence="4" id="KW-0799">Topoisomerase</keyword>
<dbReference type="CDD" id="cd00143">
    <property type="entry name" value="PP2Cc"/>
    <property type="match status" value="1"/>
</dbReference>
<dbReference type="SMART" id="SM00332">
    <property type="entry name" value="PP2Cc"/>
    <property type="match status" value="1"/>
</dbReference>
<comment type="similarity">
    <text evidence="2">Belongs to the type IA topoisomerase family.</text>
</comment>
<dbReference type="InterPro" id="IPR023405">
    <property type="entry name" value="Topo_IA_core_domain"/>
</dbReference>
<dbReference type="InterPro" id="IPR002110">
    <property type="entry name" value="Ankyrin_rpt"/>
</dbReference>
<dbReference type="SUPFAM" id="SSF56712">
    <property type="entry name" value="Prokaryotic type I DNA topoisomerase"/>
    <property type="match status" value="1"/>
</dbReference>
<dbReference type="Gene3D" id="1.10.460.10">
    <property type="entry name" value="Topoisomerase I, domain 2"/>
    <property type="match status" value="1"/>
</dbReference>
<evidence type="ECO:0000256" key="4">
    <source>
        <dbReference type="ARBA" id="ARBA00023029"/>
    </source>
</evidence>
<comment type="catalytic activity">
    <reaction evidence="1">
        <text>ATP-independent breakage of single-stranded DNA, followed by passage and rejoining.</text>
        <dbReference type="EC" id="5.6.2.1"/>
    </reaction>
</comment>
<dbReference type="SMART" id="SM00437">
    <property type="entry name" value="TOP1Ac"/>
    <property type="match status" value="1"/>
</dbReference>
<dbReference type="GO" id="GO:0006281">
    <property type="term" value="P:DNA repair"/>
    <property type="evidence" value="ECO:0007669"/>
    <property type="project" value="TreeGrafter"/>
</dbReference>
<dbReference type="GO" id="GO:0003917">
    <property type="term" value="F:DNA topoisomerase type I (single strand cut, ATP-independent) activity"/>
    <property type="evidence" value="ECO:0007669"/>
    <property type="project" value="UniProtKB-EC"/>
</dbReference>
<dbReference type="InterPro" id="IPR003601">
    <property type="entry name" value="Topo_IA_2"/>
</dbReference>
<feature type="compositionally biased region" description="Basic residues" evidence="8">
    <location>
        <begin position="1157"/>
        <end position="1176"/>
    </location>
</feature>
<evidence type="ECO:0000256" key="1">
    <source>
        <dbReference type="ARBA" id="ARBA00000213"/>
    </source>
</evidence>
<feature type="repeat" description="ANK" evidence="7">
    <location>
        <begin position="1422"/>
        <end position="1443"/>
    </location>
</feature>
<feature type="compositionally biased region" description="Basic and acidic residues" evidence="8">
    <location>
        <begin position="195"/>
        <end position="212"/>
    </location>
</feature>
<dbReference type="Gene3D" id="1.25.40.20">
    <property type="entry name" value="Ankyrin repeat-containing domain"/>
    <property type="match status" value="1"/>
</dbReference>
<evidence type="ECO:0000256" key="5">
    <source>
        <dbReference type="ARBA" id="ARBA00023125"/>
    </source>
</evidence>
<organism evidence="11 12">
    <name type="scientific">Pseudo-nitzschia multistriata</name>
    <dbReference type="NCBI Taxonomy" id="183589"/>
    <lineage>
        <taxon>Eukaryota</taxon>
        <taxon>Sar</taxon>
        <taxon>Stramenopiles</taxon>
        <taxon>Ochrophyta</taxon>
        <taxon>Bacillariophyta</taxon>
        <taxon>Bacillariophyceae</taxon>
        <taxon>Bacillariophycidae</taxon>
        <taxon>Bacillariales</taxon>
        <taxon>Bacillariaceae</taxon>
        <taxon>Pseudo-nitzschia</taxon>
    </lineage>
</organism>
<feature type="compositionally biased region" description="Basic residues" evidence="8">
    <location>
        <begin position="171"/>
        <end position="182"/>
    </location>
</feature>
<name>A0A448ZGN4_9STRA</name>
<dbReference type="GO" id="GO:0006310">
    <property type="term" value="P:DNA recombination"/>
    <property type="evidence" value="ECO:0007669"/>
    <property type="project" value="TreeGrafter"/>
</dbReference>
<dbReference type="PROSITE" id="PS00396">
    <property type="entry name" value="TOPO_IA_1"/>
    <property type="match status" value="1"/>
</dbReference>
<evidence type="ECO:0000256" key="2">
    <source>
        <dbReference type="ARBA" id="ARBA00009446"/>
    </source>
</evidence>
<proteinExistence type="inferred from homology"/>
<feature type="region of interest" description="Disordered" evidence="8">
    <location>
        <begin position="1897"/>
        <end position="1916"/>
    </location>
</feature>
<dbReference type="GO" id="GO:0006265">
    <property type="term" value="P:DNA topological change"/>
    <property type="evidence" value="ECO:0007669"/>
    <property type="project" value="InterPro"/>
</dbReference>
<dbReference type="InterPro" id="IPR056452">
    <property type="entry name" value="Zn_ribbon_TOP3B"/>
</dbReference>
<dbReference type="Gene3D" id="3.40.50.140">
    <property type="match status" value="1"/>
</dbReference>
<feature type="compositionally biased region" description="Basic and acidic residues" evidence="8">
    <location>
        <begin position="147"/>
        <end position="170"/>
    </location>
</feature>
<dbReference type="GO" id="GO:0003677">
    <property type="term" value="F:DNA binding"/>
    <property type="evidence" value="ECO:0007669"/>
    <property type="project" value="UniProtKB-KW"/>
</dbReference>
<evidence type="ECO:0000259" key="10">
    <source>
        <dbReference type="PROSITE" id="PS52039"/>
    </source>
</evidence>
<dbReference type="CDD" id="cd03362">
    <property type="entry name" value="TOPRIM_TopoIA_TopoIII"/>
    <property type="match status" value="1"/>
</dbReference>
<dbReference type="Pfam" id="PF12796">
    <property type="entry name" value="Ank_2"/>
    <property type="match status" value="1"/>
</dbReference>
<keyword evidence="6" id="KW-0413">Isomerase</keyword>
<dbReference type="InterPro" id="IPR036770">
    <property type="entry name" value="Ankyrin_rpt-contain_sf"/>
</dbReference>
<accession>A0A448ZGN4</accession>
<feature type="domain" description="Topo IA-type catalytic" evidence="10">
    <location>
        <begin position="443"/>
        <end position="901"/>
    </location>
</feature>
<feature type="region of interest" description="Disordered" evidence="8">
    <location>
        <begin position="1149"/>
        <end position="1233"/>
    </location>
</feature>
<dbReference type="InterPro" id="IPR000380">
    <property type="entry name" value="Topo_IA"/>
</dbReference>
<dbReference type="Pfam" id="PF01131">
    <property type="entry name" value="Topoisom_bac"/>
    <property type="match status" value="1"/>
</dbReference>
<evidence type="ECO:0000256" key="7">
    <source>
        <dbReference type="PROSITE-ProRule" id="PRU00023"/>
    </source>
</evidence>
<dbReference type="InterPro" id="IPR036457">
    <property type="entry name" value="PPM-type-like_dom_sf"/>
</dbReference>
<evidence type="ECO:0000256" key="8">
    <source>
        <dbReference type="SAM" id="MobiDB-lite"/>
    </source>
</evidence>
<feature type="compositionally biased region" description="Low complexity" evidence="8">
    <location>
        <begin position="1283"/>
        <end position="1299"/>
    </location>
</feature>
<feature type="compositionally biased region" description="Gly residues" evidence="8">
    <location>
        <begin position="112"/>
        <end position="132"/>
    </location>
</feature>
<dbReference type="Pfam" id="PF01751">
    <property type="entry name" value="Toprim"/>
    <property type="match status" value="1"/>
</dbReference>
<dbReference type="Gene3D" id="2.70.20.10">
    <property type="entry name" value="Topoisomerase I, domain 3"/>
    <property type="match status" value="1"/>
</dbReference>
<dbReference type="EMBL" id="CAACVS010000335">
    <property type="protein sequence ID" value="VEU41217.1"/>
    <property type="molecule type" value="Genomic_DNA"/>
</dbReference>
<feature type="region of interest" description="Disordered" evidence="8">
    <location>
        <begin position="1450"/>
        <end position="1477"/>
    </location>
</feature>
<feature type="compositionally biased region" description="Basic residues" evidence="8">
    <location>
        <begin position="23"/>
        <end position="44"/>
    </location>
</feature>
<dbReference type="SMART" id="SM00436">
    <property type="entry name" value="TOP1Bc"/>
    <property type="match status" value="1"/>
</dbReference>
<dbReference type="PRINTS" id="PR00417">
    <property type="entry name" value="PRTPISMRASEI"/>
</dbReference>
<dbReference type="InterPro" id="IPR013825">
    <property type="entry name" value="Topo_IA_cen_sub2"/>
</dbReference>
<evidence type="ECO:0000313" key="12">
    <source>
        <dbReference type="Proteomes" id="UP000291116"/>
    </source>
</evidence>
<sequence length="1916" mass="206795">MTPGDEARPKDAGNRGGPGGGRGRGKGRGPGRGGRGRGRGRGRSSGRGTKNADGSANTNHQSKKGANPNLEDGVQNMSIKNAHDNNKKEDSGGSQDPDSKKGNNKNNNRKGNPGGRGGRGAGRGGRGAGRGGKQATKNKNNGTPGEADGKNKGQQKAESKDNKVGDDTKNANKKKNAPKKGKKANEGEAQATDNQKNDGNKHGKKTDNEKKGKPGNQNKTKNDSGDPKRKDKGNKNKTNNKKGHPGPGVSKPSIPPNQPQQTSDINYGKGETIVVLHVGEKPSIAEAIAKGLCKGERTVNKRVMPIHTFTNPGFPKAPHAKKVMHKVTSVAGHVFSVDFPQEYQSWESVDPGELFHAPIKRKPCKGSVVSHLQNEAKGVDFIVLWMDCDREGENINFEVLNCCMHCMKGGGGVAHYDRVYRAYFSAINPSDIIKAYNALGKPDRNQALAVDARQELDLKVGVAFSRFQTRFFQGRYGDLDSTVLSYGPCQTPTMGFVVQRHIDIETFKPEPFWVLELGILKRGCRLRALWESGRSFNKKKTEALVEKALEENAIAVVSNVVTKDKKQGRPIPLNTVALLKACSKALGIGPHHAMQCAERLYLSGYLSYPRTESTAYPKSFDIRGTLQQQAGDSRWGGYVRELLALGHTKSRGGVDMGDHPPITPMRSASPYELSGDMSRVFELVVRHFIASVSPDAVWRSTKITFEVEALGDKGRFYVAGKEMVSPGFLKILLHKEYGDEAEKDEEEEEVRKLPEFQKGEIIAIFNKNKNESSSAKVSVVSSSAVWASLDVKEKMTTAPGYLTESELIGMMEKHGIGTDASIPTHIENIQKRNYVRLETGRRLLPNKLGLVLCQGYHQIDSGLVLPKVRADIEGQCNKISTGDLEKEVVIERAIQMFEEKFHHFVSNIGRMDLLFGSSFSKLEDVGKPFTRCGISRRYLSFIPGPPPRLYNKYTETVYPLPVGGEIKQWSGRKCTVEGCNFELCLYSVGAPPRTFPLCPNCFNLPEWSITSKDARSGRDEDDEHKEEQIRKVAGKNLTLSCPLPDHHPLIDELYVSPDPDSEGIFTLDPHFGPKWRLVGTRDATIIHLPKSIESMALLEEKDEVFGCRKLRIKFKEGQSPLEGGATKHTCFYPTDQLLQDSSRVYHGSERTAASGRGRGRGGRGGRGRGGRGRGRGRSGIGQALAPDPGAREADEDDESRSAFWQILAPDDNFLPPRAPPAGAFPPAGDGSGQRMVRCVHCHSWTPSEVAGGSGGSRSSSSGPSAPAVVETVVPPRTPSTPANNSRNNPNNSSNNNNNSDLDARVLSACRETARFMKSPKPERKNHDKFLRLCSSTQALQPKLLNRMRSMVENHSYRDAYLLRVRATKMGVTAPDGYTSLQCAAYANNVAAAGLILELARGYSEAKGDPDTYGDLHLDRDLYGMTALHIAGERGNLEMVQFLLPLYEFPPGNTDGTTDGSNNDGNNDGDHADSSSRPASAMLSGLVDLGGQTAFGRAMTSPVPKAKKHQRTLEKSLYSRNDLSIFGESKPSEERAGFVEGLGISYGTAEMPGLRGYMEDAVSVATWQQGPQPMALFAVCDGHGDHGRVSNFVASRMAGVLRACLESHEPRGILLSGDYWTAVWTEACLRLDAELKDQVSSEGGSTGVFALVTPDEIVVANVGDSRCVLARTGGDRVAEEAPVPGEHPNEAQAEGNGEADHDNDHDHDAPPAPAAVEAIALSEDHSPGLPGEAERIAAAGFRTEAVRVAGEDGKESLIHKVVGNEASPEASTKTSTQLAVSRAFGDFEFKANDTLPAAGQAVVAVPGVVVRARDPQTDRLLVLACDGIWDVASNQTAAGLVLARWEGTREPRTPRVLSDAADALLLECLGRESRDNLSAVLVSLGAAAGGPQAVLASPEAGSLPPRALAFGSPGGEA</sequence>
<feature type="region of interest" description="Disordered" evidence="8">
    <location>
        <begin position="1248"/>
        <end position="1300"/>
    </location>
</feature>
<feature type="compositionally biased region" description="Basic and acidic residues" evidence="8">
    <location>
        <begin position="1697"/>
        <end position="1708"/>
    </location>
</feature>
<dbReference type="Gene3D" id="3.60.40.10">
    <property type="entry name" value="PPM-type phosphatase domain"/>
    <property type="match status" value="1"/>
</dbReference>
<dbReference type="Proteomes" id="UP000291116">
    <property type="component" value="Unassembled WGS sequence"/>
</dbReference>
<gene>
    <name evidence="11" type="ORF">PSNMU_V1.4_AUG-EV-PASAV3_0081830</name>
</gene>
<reference evidence="11 12" key="1">
    <citation type="submission" date="2019-01" db="EMBL/GenBank/DDBJ databases">
        <authorList>
            <person name="Ferrante I. M."/>
        </authorList>
    </citation>
    <scope>NUCLEOTIDE SEQUENCE [LARGE SCALE GENOMIC DNA]</scope>
    <source>
        <strain evidence="11 12">B856</strain>
    </source>
</reference>
<dbReference type="Pfam" id="PF00481">
    <property type="entry name" value="PP2C"/>
    <property type="match status" value="2"/>
</dbReference>
<dbReference type="EC" id="5.6.2.1" evidence="3"/>
<feature type="region of interest" description="Disordered" evidence="8">
    <location>
        <begin position="1"/>
        <end position="265"/>
    </location>
</feature>
<dbReference type="Gene3D" id="1.10.290.10">
    <property type="entry name" value="Topoisomerase I, domain 4"/>
    <property type="match status" value="1"/>
</dbReference>
<dbReference type="PROSITE" id="PS51746">
    <property type="entry name" value="PPM_2"/>
    <property type="match status" value="1"/>
</dbReference>
<dbReference type="InterPro" id="IPR001932">
    <property type="entry name" value="PPM-type_phosphatase-like_dom"/>
</dbReference>
<dbReference type="InterPro" id="IPR013826">
    <property type="entry name" value="Topo_IA_cen_sub3"/>
</dbReference>
<keyword evidence="5" id="KW-0238">DNA-binding</keyword>
<feature type="region of interest" description="Disordered" evidence="8">
    <location>
        <begin position="1675"/>
        <end position="1710"/>
    </location>
</feature>
<feature type="domain" description="PPM-type phosphatase" evidence="9">
    <location>
        <begin position="1544"/>
        <end position="1883"/>
    </location>
</feature>
<dbReference type="PROSITE" id="PS50297">
    <property type="entry name" value="ANK_REP_REGION"/>
    <property type="match status" value="1"/>
</dbReference>
<feature type="compositionally biased region" description="Basic and acidic residues" evidence="8">
    <location>
        <begin position="220"/>
        <end position="229"/>
    </location>
</feature>
<dbReference type="InterPro" id="IPR006171">
    <property type="entry name" value="TOPRIM_dom"/>
</dbReference>
<dbReference type="OrthoDB" id="430051at2759"/>
<dbReference type="PANTHER" id="PTHR11390:SF20">
    <property type="entry name" value="DNA TOPOISOMERASE 3-BETA-1"/>
    <property type="match status" value="1"/>
</dbReference>
<feature type="compositionally biased region" description="Basic and acidic residues" evidence="8">
    <location>
        <begin position="81"/>
        <end position="101"/>
    </location>
</feature>
<dbReference type="SUPFAM" id="SSF81606">
    <property type="entry name" value="PP2C-like"/>
    <property type="match status" value="1"/>
</dbReference>
<dbReference type="SUPFAM" id="SSF48403">
    <property type="entry name" value="Ankyrin repeat"/>
    <property type="match status" value="1"/>
</dbReference>
<dbReference type="InterPro" id="IPR013824">
    <property type="entry name" value="Topo_IA_cen_sub1"/>
</dbReference>
<dbReference type="SMART" id="SM00493">
    <property type="entry name" value="TOPRIM"/>
    <property type="match status" value="1"/>
</dbReference>
<dbReference type="Pfam" id="PF23546">
    <property type="entry name" value="Zn_ribbon_TOP3B"/>
    <property type="match status" value="1"/>
</dbReference>
<keyword evidence="7" id="KW-0040">ANK repeat</keyword>